<sequence length="205" mass="23354">MKHHPFLKGIAVCLSALLAGLFVFFYTTSRGLHRKYKIDYTIPALNNWPSVGNLQVGIGVRQITPLMEHYDTWTDINGNGAYEPDIDTYEDVNGNDTFDLVWMAGFDSNRPAQGVNDPLWSRAIAFRNNGLTIVLVSIDSIGLTYDQYISIRQMVKKIRSDIDHITFAATHTHNAPDTIGLWSYRLLLNSRFDEEYIKFLQQCTC</sequence>
<keyword evidence="1" id="KW-0812">Transmembrane</keyword>
<proteinExistence type="predicted"/>
<gene>
    <name evidence="2" type="ORF">METZ01_LOCUS318849</name>
</gene>
<dbReference type="AlphaFoldDB" id="A0A382P063"/>
<evidence type="ECO:0000313" key="2">
    <source>
        <dbReference type="EMBL" id="SVC65995.1"/>
    </source>
</evidence>
<accession>A0A382P063</accession>
<reference evidence="2" key="1">
    <citation type="submission" date="2018-05" db="EMBL/GenBank/DDBJ databases">
        <authorList>
            <person name="Lanie J.A."/>
            <person name="Ng W.-L."/>
            <person name="Kazmierczak K.M."/>
            <person name="Andrzejewski T.M."/>
            <person name="Davidsen T.M."/>
            <person name="Wayne K.J."/>
            <person name="Tettelin H."/>
            <person name="Glass J.I."/>
            <person name="Rusch D."/>
            <person name="Podicherti R."/>
            <person name="Tsui H.-C.T."/>
            <person name="Winkler M.E."/>
        </authorList>
    </citation>
    <scope>NUCLEOTIDE SEQUENCE</scope>
</reference>
<dbReference type="EMBL" id="UINC01103538">
    <property type="protein sequence ID" value="SVC65995.1"/>
    <property type="molecule type" value="Genomic_DNA"/>
</dbReference>
<evidence type="ECO:0008006" key="3">
    <source>
        <dbReference type="Google" id="ProtNLM"/>
    </source>
</evidence>
<feature type="non-terminal residue" evidence="2">
    <location>
        <position position="205"/>
    </location>
</feature>
<organism evidence="2">
    <name type="scientific">marine metagenome</name>
    <dbReference type="NCBI Taxonomy" id="408172"/>
    <lineage>
        <taxon>unclassified sequences</taxon>
        <taxon>metagenomes</taxon>
        <taxon>ecological metagenomes</taxon>
    </lineage>
</organism>
<protein>
    <recommendedName>
        <fullName evidence="3">Neutral/alkaline non-lysosomal ceramidase N-terminal domain-containing protein</fullName>
    </recommendedName>
</protein>
<name>A0A382P063_9ZZZZ</name>
<keyword evidence="1" id="KW-1133">Transmembrane helix</keyword>
<feature type="transmembrane region" description="Helical" evidence="1">
    <location>
        <begin position="6"/>
        <end position="27"/>
    </location>
</feature>
<evidence type="ECO:0000256" key="1">
    <source>
        <dbReference type="SAM" id="Phobius"/>
    </source>
</evidence>
<keyword evidence="1" id="KW-0472">Membrane</keyword>